<protein>
    <submittedName>
        <fullName evidence="6">Coiled-coil domain-containing protein 22 homolog</fullName>
    </submittedName>
</protein>
<feature type="coiled-coil region" evidence="2">
    <location>
        <begin position="438"/>
        <end position="497"/>
    </location>
</feature>
<name>A0A8B8DIK6_CRAVI</name>
<dbReference type="PANTHER" id="PTHR15668">
    <property type="entry name" value="JM1 PROTEIN"/>
    <property type="match status" value="1"/>
</dbReference>
<dbReference type="InterPro" id="IPR048349">
    <property type="entry name" value="CCDC22_N"/>
</dbReference>
<comment type="similarity">
    <text evidence="1">Belongs to the CCDC22 family.</text>
</comment>
<keyword evidence="5" id="KW-1185">Reference proteome</keyword>
<evidence type="ECO:0000256" key="1">
    <source>
        <dbReference type="ARBA" id="ARBA00006438"/>
    </source>
</evidence>
<feature type="coiled-coil region" evidence="2">
    <location>
        <begin position="337"/>
        <end position="392"/>
    </location>
</feature>
<dbReference type="InterPro" id="IPR048348">
    <property type="entry name" value="CCDC22_CC"/>
</dbReference>
<feature type="domain" description="CCDC22 N-terminal" evidence="4">
    <location>
        <begin position="1"/>
        <end position="108"/>
    </location>
</feature>
<dbReference type="Proteomes" id="UP000694844">
    <property type="component" value="Chromosome 3"/>
</dbReference>
<feature type="domain" description="CCDC22 coiled-coil" evidence="3">
    <location>
        <begin position="127"/>
        <end position="606"/>
    </location>
</feature>
<dbReference type="GO" id="GO:0097602">
    <property type="term" value="F:cullin family protein binding"/>
    <property type="evidence" value="ECO:0007669"/>
    <property type="project" value="TreeGrafter"/>
</dbReference>
<evidence type="ECO:0000256" key="2">
    <source>
        <dbReference type="SAM" id="Coils"/>
    </source>
</evidence>
<dbReference type="RefSeq" id="XP_022327688.1">
    <property type="nucleotide sequence ID" value="XM_022471980.1"/>
</dbReference>
<dbReference type="InterPro" id="IPR008530">
    <property type="entry name" value="CCDC22"/>
</dbReference>
<sequence>MEEVDKIIIFSLRAIGCDIEDEILSLKEFSTELIVSSAVQCIKTILKEDVDLPNTLPGGMSARFRMGTGLANYIQELGYKGEIGYQTFLYSNESEIRKVFMFLVDKLPKDTAETAEEPLGSSALLQRAIATTVLRQMNSPWISPNLKKDSITWRGSPQMWQREGSCTMCNYHASKLKSPSGSGDLTKKMPKELKSYYCECLPFITNQTRNHKDTAPSIMEDIAREISAQLEWENEWNSQGLPSRLSVQEYRAKKRQRIQKRLAETLRQDFKRSQEASASRSAHDLQQILDKMGSRSSTAKTKGSRFTHTEQLVFAKDEALTQIGTEAEKPHSEEELQKQREEEVLGLKQELESLNSQLDQLDLEVKKYNAGVKQMEEEISTQTRQNTEKEENYKVKKRTLDLLPDAENNIAKLQGIVDSSAQKLVTLANQWEKHRVPLIEQYRELKELNSKKESEAEKKLEEIKAFRQKMKEVADDARSKEEMLKHLNAEYSSMKKDEKRSGYTKRMMEIMSSIKKQRDGIDKVLTDTKSIQKEINSLSGKLDRTFTVTDELIFRDAKRDESVKKAYRYLAALHENCEQLVQTVADTGVIMREIRELEDQIENESKNKVLSNLEKITTDYQQMRKENQSMIEKIKQNHDADHGHADC</sequence>
<dbReference type="GO" id="GO:2000060">
    <property type="term" value="P:positive regulation of ubiquitin-dependent protein catabolic process"/>
    <property type="evidence" value="ECO:0007669"/>
    <property type="project" value="TreeGrafter"/>
</dbReference>
<feature type="coiled-coil region" evidence="2">
    <location>
        <begin position="594"/>
        <end position="633"/>
    </location>
</feature>
<dbReference type="Pfam" id="PF21674">
    <property type="entry name" value="CCDC22_N"/>
    <property type="match status" value="1"/>
</dbReference>
<evidence type="ECO:0000259" key="4">
    <source>
        <dbReference type="Pfam" id="PF21674"/>
    </source>
</evidence>
<reference evidence="6" key="1">
    <citation type="submission" date="2025-08" db="UniProtKB">
        <authorList>
            <consortium name="RefSeq"/>
        </authorList>
    </citation>
    <scope>IDENTIFICATION</scope>
    <source>
        <tissue evidence="6">Whole sample</tissue>
    </source>
</reference>
<keyword evidence="2" id="KW-0175">Coiled coil</keyword>
<dbReference type="OrthoDB" id="10266736at2759"/>
<evidence type="ECO:0000313" key="6">
    <source>
        <dbReference type="RefSeq" id="XP_022327688.1"/>
    </source>
</evidence>
<dbReference type="Pfam" id="PF05667">
    <property type="entry name" value="CCDC22_CC"/>
    <property type="match status" value="1"/>
</dbReference>
<evidence type="ECO:0000313" key="5">
    <source>
        <dbReference type="Proteomes" id="UP000694844"/>
    </source>
</evidence>
<dbReference type="GeneID" id="111127008"/>
<proteinExistence type="inferred from homology"/>
<evidence type="ECO:0000259" key="3">
    <source>
        <dbReference type="Pfam" id="PF05667"/>
    </source>
</evidence>
<dbReference type="PANTHER" id="PTHR15668:SF4">
    <property type="entry name" value="COILED-COIL DOMAIN-CONTAINING PROTEIN 22"/>
    <property type="match status" value="1"/>
</dbReference>
<gene>
    <name evidence="6" type="primary">LOC111127008</name>
</gene>
<dbReference type="AlphaFoldDB" id="A0A8B8DIK6"/>
<accession>A0A8B8DIK6</accession>
<organism evidence="5 6">
    <name type="scientific">Crassostrea virginica</name>
    <name type="common">Eastern oyster</name>
    <dbReference type="NCBI Taxonomy" id="6565"/>
    <lineage>
        <taxon>Eukaryota</taxon>
        <taxon>Metazoa</taxon>
        <taxon>Spiralia</taxon>
        <taxon>Lophotrochozoa</taxon>
        <taxon>Mollusca</taxon>
        <taxon>Bivalvia</taxon>
        <taxon>Autobranchia</taxon>
        <taxon>Pteriomorphia</taxon>
        <taxon>Ostreida</taxon>
        <taxon>Ostreoidea</taxon>
        <taxon>Ostreidae</taxon>
        <taxon>Crassostrea</taxon>
    </lineage>
</organism>
<dbReference type="KEGG" id="cvn:111127008"/>